<dbReference type="Proteomes" id="UP000324629">
    <property type="component" value="Unassembled WGS sequence"/>
</dbReference>
<organism evidence="1 2">
    <name type="scientific">Paragonimus westermani</name>
    <dbReference type="NCBI Taxonomy" id="34504"/>
    <lineage>
        <taxon>Eukaryota</taxon>
        <taxon>Metazoa</taxon>
        <taxon>Spiralia</taxon>
        <taxon>Lophotrochozoa</taxon>
        <taxon>Platyhelminthes</taxon>
        <taxon>Trematoda</taxon>
        <taxon>Digenea</taxon>
        <taxon>Plagiorchiida</taxon>
        <taxon>Troglotremata</taxon>
        <taxon>Troglotrematidae</taxon>
        <taxon>Paragonimus</taxon>
    </lineage>
</organism>
<evidence type="ECO:0000313" key="2">
    <source>
        <dbReference type="Proteomes" id="UP000324629"/>
    </source>
</evidence>
<evidence type="ECO:0000313" key="1">
    <source>
        <dbReference type="EMBL" id="KAA3672819.1"/>
    </source>
</evidence>
<dbReference type="AlphaFoldDB" id="A0A5J4NC50"/>
<dbReference type="EMBL" id="QNGE01004517">
    <property type="protein sequence ID" value="KAA3672819.1"/>
    <property type="molecule type" value="Genomic_DNA"/>
</dbReference>
<name>A0A5J4NC50_9TREM</name>
<accession>A0A5J4NC50</accession>
<protein>
    <submittedName>
        <fullName evidence="1">Uncharacterized protein</fullName>
    </submittedName>
</protein>
<comment type="caution">
    <text evidence="1">The sequence shown here is derived from an EMBL/GenBank/DDBJ whole genome shotgun (WGS) entry which is preliminary data.</text>
</comment>
<proteinExistence type="predicted"/>
<keyword evidence="2" id="KW-1185">Reference proteome</keyword>
<reference evidence="1 2" key="1">
    <citation type="journal article" date="2019" name="Gigascience">
        <title>Whole-genome sequence of the oriental lung fluke Paragonimus westermani.</title>
        <authorList>
            <person name="Oey H."/>
            <person name="Zakrzewski M."/>
            <person name="Narain K."/>
            <person name="Devi K.R."/>
            <person name="Agatsuma T."/>
            <person name="Nawaratna S."/>
            <person name="Gobert G.N."/>
            <person name="Jones M.K."/>
            <person name="Ragan M.A."/>
            <person name="McManus D.P."/>
            <person name="Krause L."/>
        </authorList>
    </citation>
    <scope>NUCLEOTIDE SEQUENCE [LARGE SCALE GENOMIC DNA]</scope>
    <source>
        <strain evidence="1 2">IND2009</strain>
    </source>
</reference>
<sequence>MVVSVVLRSGRPVVLHRSSKVSTENVLRPRTRLRLIFVLLGLEYALSALEFALQMPLGEILVSSGLDRRFLLWQRLCLGVYDPVFDYASSPFLSAECRRLSKHALFLYHFSTDVVHWSVHLGYTPSQCIAQAALKLLDDSSRSEKASNKAQSVLSKSPVR</sequence>
<gene>
    <name evidence="1" type="ORF">DEA37_0002738</name>
</gene>